<evidence type="ECO:0000313" key="6">
    <source>
        <dbReference type="EMBL" id="KAI9157849.1"/>
    </source>
</evidence>
<protein>
    <recommendedName>
        <fullName evidence="5">Leucine-rich repeat-containing N-terminal plant-type domain-containing protein</fullName>
    </recommendedName>
</protein>
<evidence type="ECO:0000256" key="3">
    <source>
        <dbReference type="ARBA" id="ARBA00022737"/>
    </source>
</evidence>
<dbReference type="PANTHER" id="PTHR48060:SF21">
    <property type="entry name" value="L DOMAIN-LIKE PROTEIN"/>
    <property type="match status" value="1"/>
</dbReference>
<comment type="caution">
    <text evidence="6">The sequence shown here is derived from an EMBL/GenBank/DDBJ whole genome shotgun (WGS) entry which is preliminary data.</text>
</comment>
<feature type="transmembrane region" description="Helical" evidence="4">
    <location>
        <begin position="156"/>
        <end position="177"/>
    </location>
</feature>
<evidence type="ECO:0000256" key="2">
    <source>
        <dbReference type="ARBA" id="ARBA00022729"/>
    </source>
</evidence>
<feature type="domain" description="Leucine-rich repeat-containing N-terminal plant-type" evidence="5">
    <location>
        <begin position="242"/>
        <end position="279"/>
    </location>
</feature>
<name>A0AAD5IER1_ACENE</name>
<keyword evidence="3" id="KW-0677">Repeat</keyword>
<reference evidence="6" key="1">
    <citation type="journal article" date="2022" name="Plant J.">
        <title>Strategies of tolerance reflected in two North American maple genomes.</title>
        <authorList>
            <person name="McEvoy S.L."/>
            <person name="Sezen U.U."/>
            <person name="Trouern-Trend A."/>
            <person name="McMahon S.M."/>
            <person name="Schaberg P.G."/>
            <person name="Yang J."/>
            <person name="Wegrzyn J.L."/>
            <person name="Swenson N.G."/>
        </authorList>
    </citation>
    <scope>NUCLEOTIDE SEQUENCE</scope>
    <source>
        <strain evidence="6">91603</strain>
    </source>
</reference>
<dbReference type="InterPro" id="IPR053211">
    <property type="entry name" value="DNA_repair-toleration"/>
</dbReference>
<evidence type="ECO:0000313" key="7">
    <source>
        <dbReference type="Proteomes" id="UP001064489"/>
    </source>
</evidence>
<accession>A0AAD5IER1</accession>
<feature type="transmembrane region" description="Helical" evidence="4">
    <location>
        <begin position="189"/>
        <end position="207"/>
    </location>
</feature>
<dbReference type="PANTHER" id="PTHR48060">
    <property type="entry name" value="DNA DAMAGE-REPAIR/TOLERATION PROTEIN DRT100"/>
    <property type="match status" value="1"/>
</dbReference>
<evidence type="ECO:0000256" key="1">
    <source>
        <dbReference type="ARBA" id="ARBA00022614"/>
    </source>
</evidence>
<reference evidence="6" key="2">
    <citation type="submission" date="2023-02" db="EMBL/GenBank/DDBJ databases">
        <authorList>
            <person name="Swenson N.G."/>
            <person name="Wegrzyn J.L."/>
            <person name="Mcevoy S.L."/>
        </authorList>
    </citation>
    <scope>NUCLEOTIDE SEQUENCE</scope>
    <source>
        <strain evidence="6">91603</strain>
        <tissue evidence="6">Leaf</tissue>
    </source>
</reference>
<dbReference type="Proteomes" id="UP001064489">
    <property type="component" value="Chromosome 12"/>
</dbReference>
<dbReference type="Pfam" id="PF08263">
    <property type="entry name" value="LRRNT_2"/>
    <property type="match status" value="1"/>
</dbReference>
<proteinExistence type="predicted"/>
<sequence length="312" mass="35581">MRSSNQKTAADFQFAPQFGKEKVLNRGDTAETHGSAMVIYRTQQKTYADFQFTPQFDKEEVLNIGDAVETHGSAMVIWHAQHKTDTEYQLAPQFDKEEFLNSGEAAEEHGSTIMICRTFLTPRVEESDWFLTCVDIGISNYVVDLLVMNLLHMPKIYSLIAVHLALGFIVLSTLRFFRIQVRNKFGHQVEAFFVILTVLQFHLFYCMRPLPNILALAVVILLVPFVSSITTFTTRNLAHNQTDEVELRAFKSKITRDPQGVLDSWNDYSHFCEWEGITCGRMHRRVTVLNLTSKGLSGSLSPYIGNLSFLRV</sequence>
<keyword evidence="7" id="KW-1185">Reference proteome</keyword>
<keyword evidence="4" id="KW-0812">Transmembrane</keyword>
<evidence type="ECO:0000259" key="5">
    <source>
        <dbReference type="Pfam" id="PF08263"/>
    </source>
</evidence>
<dbReference type="EMBL" id="JAJSOW010000107">
    <property type="protein sequence ID" value="KAI9157849.1"/>
    <property type="molecule type" value="Genomic_DNA"/>
</dbReference>
<dbReference type="SUPFAM" id="SSF52058">
    <property type="entry name" value="L domain-like"/>
    <property type="match status" value="1"/>
</dbReference>
<dbReference type="AlphaFoldDB" id="A0AAD5IER1"/>
<feature type="transmembrane region" description="Helical" evidence="4">
    <location>
        <begin position="213"/>
        <end position="232"/>
    </location>
</feature>
<dbReference type="InterPro" id="IPR032675">
    <property type="entry name" value="LRR_dom_sf"/>
</dbReference>
<evidence type="ECO:0000256" key="4">
    <source>
        <dbReference type="SAM" id="Phobius"/>
    </source>
</evidence>
<keyword evidence="2" id="KW-0732">Signal</keyword>
<gene>
    <name evidence="6" type="ORF">LWI28_029018</name>
</gene>
<dbReference type="Gene3D" id="3.80.10.10">
    <property type="entry name" value="Ribonuclease Inhibitor"/>
    <property type="match status" value="1"/>
</dbReference>
<keyword evidence="4" id="KW-1133">Transmembrane helix</keyword>
<keyword evidence="4" id="KW-0472">Membrane</keyword>
<organism evidence="6 7">
    <name type="scientific">Acer negundo</name>
    <name type="common">Box elder</name>
    <dbReference type="NCBI Taxonomy" id="4023"/>
    <lineage>
        <taxon>Eukaryota</taxon>
        <taxon>Viridiplantae</taxon>
        <taxon>Streptophyta</taxon>
        <taxon>Embryophyta</taxon>
        <taxon>Tracheophyta</taxon>
        <taxon>Spermatophyta</taxon>
        <taxon>Magnoliopsida</taxon>
        <taxon>eudicotyledons</taxon>
        <taxon>Gunneridae</taxon>
        <taxon>Pentapetalae</taxon>
        <taxon>rosids</taxon>
        <taxon>malvids</taxon>
        <taxon>Sapindales</taxon>
        <taxon>Sapindaceae</taxon>
        <taxon>Hippocastanoideae</taxon>
        <taxon>Acereae</taxon>
        <taxon>Acer</taxon>
    </lineage>
</organism>
<keyword evidence="1" id="KW-0433">Leucine-rich repeat</keyword>
<dbReference type="InterPro" id="IPR013210">
    <property type="entry name" value="LRR_N_plant-typ"/>
</dbReference>